<accession>A0A6Y3NWX5</accession>
<comment type="caution">
    <text evidence="2">The sequence shown here is derived from an EMBL/GenBank/DDBJ whole genome shotgun (WGS) entry which is preliminary data.</text>
</comment>
<feature type="chain" id="PRO_5027905304" description="Lipoprotein" evidence="1">
    <location>
        <begin position="17"/>
        <end position="128"/>
    </location>
</feature>
<proteinExistence type="predicted"/>
<protein>
    <recommendedName>
        <fullName evidence="3">Lipoprotein</fullName>
    </recommendedName>
</protein>
<evidence type="ECO:0008006" key="3">
    <source>
        <dbReference type="Google" id="ProtNLM"/>
    </source>
</evidence>
<dbReference type="AlphaFoldDB" id="A0A6Y3NWX5"/>
<organism evidence="2">
    <name type="scientific">Salmonella enterica I</name>
    <dbReference type="NCBI Taxonomy" id="59201"/>
    <lineage>
        <taxon>Bacteria</taxon>
        <taxon>Pseudomonadati</taxon>
        <taxon>Pseudomonadota</taxon>
        <taxon>Gammaproteobacteria</taxon>
        <taxon>Enterobacterales</taxon>
        <taxon>Enterobacteriaceae</taxon>
        <taxon>Salmonella</taxon>
    </lineage>
</organism>
<feature type="signal peptide" evidence="1">
    <location>
        <begin position="1"/>
        <end position="16"/>
    </location>
</feature>
<reference evidence="2" key="2">
    <citation type="submission" date="2019-10" db="EMBL/GenBank/DDBJ databases">
        <authorList>
            <consortium name="NCBI Pathogen Detection Project"/>
        </authorList>
    </citation>
    <scope>NUCLEOTIDE SEQUENCE</scope>
    <source>
        <strain evidence="2">Salmonella enterica</strain>
    </source>
</reference>
<dbReference type="NCBIfam" id="NF038353">
    <property type="entry name" value="FxLYD_dom"/>
    <property type="match status" value="1"/>
</dbReference>
<keyword evidence="1" id="KW-0732">Signal</keyword>
<reference evidence="2" key="1">
    <citation type="journal article" date="2018" name="Genome Biol.">
        <title>SKESA: strategic k-mer extension for scrupulous assemblies.</title>
        <authorList>
            <person name="Souvorov A."/>
            <person name="Agarwala R."/>
            <person name="Lipman D.J."/>
        </authorList>
    </citation>
    <scope>NUCLEOTIDE SEQUENCE</scope>
    <source>
        <strain evidence="2">Salmonella enterica</strain>
    </source>
</reference>
<gene>
    <name evidence="2" type="ORF">GB248_21055</name>
</gene>
<evidence type="ECO:0000256" key="1">
    <source>
        <dbReference type="SAM" id="SignalP"/>
    </source>
</evidence>
<name>A0A6Y3NWX5_SALET</name>
<dbReference type="InterPro" id="IPR047676">
    <property type="entry name" value="FxLYD_dom"/>
</dbReference>
<sequence length="128" mass="14477">MYYLLPFILIPSLACATPSAPENEDVIISSLSLQKENNGYSEDYFLTGEIQNISGHPIKAIRIMINTYKDGKITEESSDTAFCINKNEKWISRFYLSGNQNPDSFRVTSIQIQDTPFTCMQNEAIPIN</sequence>
<evidence type="ECO:0000313" key="2">
    <source>
        <dbReference type="EMBL" id="HAB5168122.1"/>
    </source>
</evidence>
<dbReference type="EMBL" id="DAAGZG010000037">
    <property type="protein sequence ID" value="HAB5168122.1"/>
    <property type="molecule type" value="Genomic_DNA"/>
</dbReference>